<dbReference type="InterPro" id="IPR000719">
    <property type="entry name" value="Prot_kinase_dom"/>
</dbReference>
<reference evidence="9" key="1">
    <citation type="submission" date="2021-02" db="EMBL/GenBank/DDBJ databases">
        <authorList>
            <person name="Dougan E. K."/>
            <person name="Rhodes N."/>
            <person name="Thang M."/>
            <person name="Chan C."/>
        </authorList>
    </citation>
    <scope>NUCLEOTIDE SEQUENCE</scope>
</reference>
<gene>
    <name evidence="9" type="ORF">PGLA1383_LOCUS54740</name>
</gene>
<evidence type="ECO:0000256" key="4">
    <source>
        <dbReference type="ARBA" id="ARBA00022741"/>
    </source>
</evidence>
<evidence type="ECO:0000256" key="2">
    <source>
        <dbReference type="ARBA" id="ARBA00022527"/>
    </source>
</evidence>
<keyword evidence="5" id="KW-0418">Kinase</keyword>
<name>A0A813HQL7_POLGL</name>
<evidence type="ECO:0000256" key="7">
    <source>
        <dbReference type="PROSITE-ProRule" id="PRU10141"/>
    </source>
</evidence>
<keyword evidence="4 7" id="KW-0547">Nucleotide-binding</keyword>
<protein>
    <recommendedName>
        <fullName evidence="8">Protein kinase domain-containing protein</fullName>
    </recommendedName>
</protein>
<evidence type="ECO:0000256" key="3">
    <source>
        <dbReference type="ARBA" id="ARBA00022679"/>
    </source>
</evidence>
<evidence type="ECO:0000259" key="8">
    <source>
        <dbReference type="PROSITE" id="PS50011"/>
    </source>
</evidence>
<evidence type="ECO:0000313" key="9">
    <source>
        <dbReference type="EMBL" id="CAE8639727.1"/>
    </source>
</evidence>
<evidence type="ECO:0000313" key="10">
    <source>
        <dbReference type="Proteomes" id="UP000654075"/>
    </source>
</evidence>
<feature type="domain" description="Protein kinase" evidence="8">
    <location>
        <begin position="54"/>
        <end position="127"/>
    </location>
</feature>
<dbReference type="PANTHER" id="PTHR24057">
    <property type="entry name" value="GLYCOGEN SYNTHASE KINASE-3 ALPHA"/>
    <property type="match status" value="1"/>
</dbReference>
<dbReference type="AlphaFoldDB" id="A0A813HQL7"/>
<feature type="non-terminal residue" evidence="9">
    <location>
        <position position="127"/>
    </location>
</feature>
<keyword evidence="10" id="KW-1185">Reference proteome</keyword>
<feature type="binding site" evidence="7">
    <location>
        <position position="84"/>
    </location>
    <ligand>
        <name>ATP</name>
        <dbReference type="ChEBI" id="CHEBI:30616"/>
    </ligand>
</feature>
<dbReference type="GO" id="GO:0005737">
    <property type="term" value="C:cytoplasm"/>
    <property type="evidence" value="ECO:0007669"/>
    <property type="project" value="TreeGrafter"/>
</dbReference>
<dbReference type="Pfam" id="PF00069">
    <property type="entry name" value="Pkinase"/>
    <property type="match status" value="1"/>
</dbReference>
<sequence>ETPPFVGRGAMARPDASADMMAVQNSFQNLKIECGKSDSQGGSADGSKKAAFTYNAERVLGSGSFGVVYQAQVVETGESVAIKKVFQDKRYKNRELQIMKDLRHPNVVELKHAFYTSGDKPGETYLN</sequence>
<dbReference type="GO" id="GO:0004674">
    <property type="term" value="F:protein serine/threonine kinase activity"/>
    <property type="evidence" value="ECO:0007669"/>
    <property type="project" value="UniProtKB-KW"/>
</dbReference>
<dbReference type="Gene3D" id="3.30.200.20">
    <property type="entry name" value="Phosphorylase Kinase, domain 1"/>
    <property type="match status" value="1"/>
</dbReference>
<evidence type="ECO:0000256" key="1">
    <source>
        <dbReference type="ARBA" id="ARBA00005527"/>
    </source>
</evidence>
<evidence type="ECO:0000256" key="5">
    <source>
        <dbReference type="ARBA" id="ARBA00022777"/>
    </source>
</evidence>
<dbReference type="PROSITE" id="PS50011">
    <property type="entry name" value="PROTEIN_KINASE_DOM"/>
    <property type="match status" value="1"/>
</dbReference>
<keyword evidence="6 7" id="KW-0067">ATP-binding</keyword>
<evidence type="ECO:0000256" key="6">
    <source>
        <dbReference type="ARBA" id="ARBA00022840"/>
    </source>
</evidence>
<dbReference type="GO" id="GO:0007165">
    <property type="term" value="P:signal transduction"/>
    <property type="evidence" value="ECO:0007669"/>
    <property type="project" value="TreeGrafter"/>
</dbReference>
<dbReference type="SUPFAM" id="SSF56112">
    <property type="entry name" value="Protein kinase-like (PK-like)"/>
    <property type="match status" value="1"/>
</dbReference>
<comment type="caution">
    <text evidence="9">The sequence shown here is derived from an EMBL/GenBank/DDBJ whole genome shotgun (WGS) entry which is preliminary data.</text>
</comment>
<dbReference type="GO" id="GO:0005524">
    <property type="term" value="F:ATP binding"/>
    <property type="evidence" value="ECO:0007669"/>
    <property type="project" value="UniProtKB-UniRule"/>
</dbReference>
<keyword evidence="3" id="KW-0808">Transferase</keyword>
<dbReference type="GO" id="GO:0030154">
    <property type="term" value="P:cell differentiation"/>
    <property type="evidence" value="ECO:0007669"/>
    <property type="project" value="TreeGrafter"/>
</dbReference>
<dbReference type="InterPro" id="IPR017441">
    <property type="entry name" value="Protein_kinase_ATP_BS"/>
</dbReference>
<dbReference type="GO" id="GO:0005634">
    <property type="term" value="C:nucleus"/>
    <property type="evidence" value="ECO:0007669"/>
    <property type="project" value="TreeGrafter"/>
</dbReference>
<dbReference type="Proteomes" id="UP000654075">
    <property type="component" value="Unassembled WGS sequence"/>
</dbReference>
<dbReference type="InterPro" id="IPR050591">
    <property type="entry name" value="GSK-3"/>
</dbReference>
<dbReference type="InterPro" id="IPR011009">
    <property type="entry name" value="Kinase-like_dom_sf"/>
</dbReference>
<feature type="non-terminal residue" evidence="9">
    <location>
        <position position="1"/>
    </location>
</feature>
<accession>A0A813HQL7</accession>
<organism evidence="9 10">
    <name type="scientific">Polarella glacialis</name>
    <name type="common">Dinoflagellate</name>
    <dbReference type="NCBI Taxonomy" id="89957"/>
    <lineage>
        <taxon>Eukaryota</taxon>
        <taxon>Sar</taxon>
        <taxon>Alveolata</taxon>
        <taxon>Dinophyceae</taxon>
        <taxon>Suessiales</taxon>
        <taxon>Suessiaceae</taxon>
        <taxon>Polarella</taxon>
    </lineage>
</organism>
<dbReference type="EMBL" id="CAJNNV010032353">
    <property type="protein sequence ID" value="CAE8639727.1"/>
    <property type="molecule type" value="Genomic_DNA"/>
</dbReference>
<dbReference type="OrthoDB" id="272141at2759"/>
<dbReference type="PROSITE" id="PS00107">
    <property type="entry name" value="PROTEIN_KINASE_ATP"/>
    <property type="match status" value="1"/>
</dbReference>
<dbReference type="PANTHER" id="PTHR24057:SF0">
    <property type="entry name" value="PROTEIN KINASE SHAGGY-RELATED"/>
    <property type="match status" value="1"/>
</dbReference>
<keyword evidence="2" id="KW-0723">Serine/threonine-protein kinase</keyword>
<proteinExistence type="inferred from homology"/>
<comment type="similarity">
    <text evidence="1">Belongs to the protein kinase superfamily. CMGC Ser/Thr protein kinase family. GSK-3 subfamily.</text>
</comment>